<dbReference type="RefSeq" id="XP_042927366.1">
    <property type="nucleotide sequence ID" value="XM_043059732.1"/>
</dbReference>
<dbReference type="OrthoDB" id="542108at2759"/>
<feature type="region of interest" description="Disordered" evidence="2">
    <location>
        <begin position="341"/>
        <end position="383"/>
    </location>
</feature>
<dbReference type="InParanoid" id="A0A2K3E2B6"/>
<gene>
    <name evidence="3" type="ORF">CHLRE_02g101750v5</name>
</gene>
<feature type="compositionally biased region" description="Low complexity" evidence="2">
    <location>
        <begin position="565"/>
        <end position="575"/>
    </location>
</feature>
<dbReference type="AlphaFoldDB" id="A0A2K3E2B6"/>
<feature type="region of interest" description="Disordered" evidence="2">
    <location>
        <begin position="80"/>
        <end position="117"/>
    </location>
</feature>
<feature type="region of interest" description="Disordered" evidence="2">
    <location>
        <begin position="554"/>
        <end position="575"/>
    </location>
</feature>
<feature type="compositionally biased region" description="Polar residues" evidence="2">
    <location>
        <begin position="15"/>
        <end position="25"/>
    </location>
</feature>
<evidence type="ECO:0000313" key="4">
    <source>
        <dbReference type="Proteomes" id="UP000006906"/>
    </source>
</evidence>
<dbReference type="GO" id="GO:0008017">
    <property type="term" value="F:microtubule binding"/>
    <property type="evidence" value="ECO:0000318"/>
    <property type="project" value="GO_Central"/>
</dbReference>
<dbReference type="Gramene" id="PNW86929">
    <property type="protein sequence ID" value="PNW86929"/>
    <property type="gene ID" value="CHLRE_02g101750v5"/>
</dbReference>
<evidence type="ECO:0000256" key="2">
    <source>
        <dbReference type="SAM" id="MobiDB-lite"/>
    </source>
</evidence>
<evidence type="ECO:0000313" key="3">
    <source>
        <dbReference type="EMBL" id="PNW86929.1"/>
    </source>
</evidence>
<organism evidence="3 4">
    <name type="scientific">Chlamydomonas reinhardtii</name>
    <name type="common">Chlamydomonas smithii</name>
    <dbReference type="NCBI Taxonomy" id="3055"/>
    <lineage>
        <taxon>Eukaryota</taxon>
        <taxon>Viridiplantae</taxon>
        <taxon>Chlorophyta</taxon>
        <taxon>core chlorophytes</taxon>
        <taxon>Chlorophyceae</taxon>
        <taxon>CS clade</taxon>
        <taxon>Chlamydomonadales</taxon>
        <taxon>Chlamydomonadaceae</taxon>
        <taxon>Chlamydomonas</taxon>
    </lineage>
</organism>
<dbReference type="KEGG" id="cre:CHLRE_02g101750v5"/>
<dbReference type="GO" id="GO:0005737">
    <property type="term" value="C:cytoplasm"/>
    <property type="evidence" value="ECO:0000318"/>
    <property type="project" value="GO_Central"/>
</dbReference>
<dbReference type="Pfam" id="PF04484">
    <property type="entry name" value="QWRF"/>
    <property type="match status" value="1"/>
</dbReference>
<keyword evidence="4" id="KW-1185">Reference proteome</keyword>
<dbReference type="ExpressionAtlas" id="A0A2K3E2B6">
    <property type="expression patterns" value="baseline and differential"/>
</dbReference>
<feature type="region of interest" description="Disordered" evidence="2">
    <location>
        <begin position="128"/>
        <end position="147"/>
    </location>
</feature>
<feature type="compositionally biased region" description="Basic and acidic residues" evidence="2">
    <location>
        <begin position="26"/>
        <end position="37"/>
    </location>
</feature>
<evidence type="ECO:0000256" key="1">
    <source>
        <dbReference type="ARBA" id="ARBA00010016"/>
    </source>
</evidence>
<protein>
    <submittedName>
        <fullName evidence="3">Uncharacterized protein</fullName>
    </submittedName>
</protein>
<dbReference type="PANTHER" id="PTHR31807:SF37">
    <property type="entry name" value="HAUS AUGMIN-LIKE COMPLEX SUBUNIT 8"/>
    <property type="match status" value="1"/>
</dbReference>
<proteinExistence type="inferred from homology"/>
<dbReference type="GO" id="GO:0005880">
    <property type="term" value="C:nuclear microtubule"/>
    <property type="evidence" value="ECO:0000318"/>
    <property type="project" value="GO_Central"/>
</dbReference>
<comment type="similarity">
    <text evidence="1">Belongs to the QWRF family.</text>
</comment>
<dbReference type="STRING" id="3055.A0A2K3E2B6"/>
<dbReference type="GO" id="GO:0051225">
    <property type="term" value="P:spindle assembly"/>
    <property type="evidence" value="ECO:0000318"/>
    <property type="project" value="GO_Central"/>
</dbReference>
<dbReference type="GeneID" id="5725354"/>
<reference evidence="3 4" key="1">
    <citation type="journal article" date="2007" name="Science">
        <title>The Chlamydomonas genome reveals the evolution of key animal and plant functions.</title>
        <authorList>
            <person name="Merchant S.S."/>
            <person name="Prochnik S.E."/>
            <person name="Vallon O."/>
            <person name="Harris E.H."/>
            <person name="Karpowicz S.J."/>
            <person name="Witman G.B."/>
            <person name="Terry A."/>
            <person name="Salamov A."/>
            <person name="Fritz-Laylin L.K."/>
            <person name="Marechal-Drouard L."/>
            <person name="Marshall W.F."/>
            <person name="Qu L.H."/>
            <person name="Nelson D.R."/>
            <person name="Sanderfoot A.A."/>
            <person name="Spalding M.H."/>
            <person name="Kapitonov V.V."/>
            <person name="Ren Q."/>
            <person name="Ferris P."/>
            <person name="Lindquist E."/>
            <person name="Shapiro H."/>
            <person name="Lucas S.M."/>
            <person name="Grimwood J."/>
            <person name="Schmutz J."/>
            <person name="Cardol P."/>
            <person name="Cerutti H."/>
            <person name="Chanfreau G."/>
            <person name="Chen C.L."/>
            <person name="Cognat V."/>
            <person name="Croft M.T."/>
            <person name="Dent R."/>
            <person name="Dutcher S."/>
            <person name="Fernandez E."/>
            <person name="Fukuzawa H."/>
            <person name="Gonzalez-Ballester D."/>
            <person name="Gonzalez-Halphen D."/>
            <person name="Hallmann A."/>
            <person name="Hanikenne M."/>
            <person name="Hippler M."/>
            <person name="Inwood W."/>
            <person name="Jabbari K."/>
            <person name="Kalanon M."/>
            <person name="Kuras R."/>
            <person name="Lefebvre P.A."/>
            <person name="Lemaire S.D."/>
            <person name="Lobanov A.V."/>
            <person name="Lohr M."/>
            <person name="Manuell A."/>
            <person name="Meier I."/>
            <person name="Mets L."/>
            <person name="Mittag M."/>
            <person name="Mittelmeier T."/>
            <person name="Moroney J.V."/>
            <person name="Moseley J."/>
            <person name="Napoli C."/>
            <person name="Nedelcu A.M."/>
            <person name="Niyogi K."/>
            <person name="Novoselov S.V."/>
            <person name="Paulsen I.T."/>
            <person name="Pazour G."/>
            <person name="Purton S."/>
            <person name="Ral J.P."/>
            <person name="Riano-Pachon D.M."/>
            <person name="Riekhof W."/>
            <person name="Rymarquis L."/>
            <person name="Schroda M."/>
            <person name="Stern D."/>
            <person name="Umen J."/>
            <person name="Willows R."/>
            <person name="Wilson N."/>
            <person name="Zimmer S.L."/>
            <person name="Allmer J."/>
            <person name="Balk J."/>
            <person name="Bisova K."/>
            <person name="Chen C.J."/>
            <person name="Elias M."/>
            <person name="Gendler K."/>
            <person name="Hauser C."/>
            <person name="Lamb M.R."/>
            <person name="Ledford H."/>
            <person name="Long J.C."/>
            <person name="Minagawa J."/>
            <person name="Page M.D."/>
            <person name="Pan J."/>
            <person name="Pootakham W."/>
            <person name="Roje S."/>
            <person name="Rose A."/>
            <person name="Stahlberg E."/>
            <person name="Terauchi A.M."/>
            <person name="Yang P."/>
            <person name="Ball S."/>
            <person name="Bowler C."/>
            <person name="Dieckmann C.L."/>
            <person name="Gladyshev V.N."/>
            <person name="Green P."/>
            <person name="Jorgensen R."/>
            <person name="Mayfield S."/>
            <person name="Mueller-Roeber B."/>
            <person name="Rajamani S."/>
            <person name="Sayre R.T."/>
            <person name="Brokstein P."/>
            <person name="Dubchak I."/>
            <person name="Goodstein D."/>
            <person name="Hornick L."/>
            <person name="Huang Y.W."/>
            <person name="Jhaveri J."/>
            <person name="Luo Y."/>
            <person name="Martinez D."/>
            <person name="Ngau W.C."/>
            <person name="Otillar B."/>
            <person name="Poliakov A."/>
            <person name="Porter A."/>
            <person name="Szajkowski L."/>
            <person name="Werner G."/>
            <person name="Zhou K."/>
            <person name="Grigoriev I.V."/>
            <person name="Rokhsar D.S."/>
            <person name="Grossman A.R."/>
        </authorList>
    </citation>
    <scope>NUCLEOTIDE SEQUENCE [LARGE SCALE GENOMIC DNA]</scope>
    <source>
        <strain evidence="4">CC-503</strain>
    </source>
</reference>
<dbReference type="EMBL" id="CM008963">
    <property type="protein sequence ID" value="PNW86929.1"/>
    <property type="molecule type" value="Genomic_DNA"/>
</dbReference>
<feature type="region of interest" description="Disordered" evidence="2">
    <location>
        <begin position="1"/>
        <end position="44"/>
    </location>
</feature>
<dbReference type="Proteomes" id="UP000006906">
    <property type="component" value="Chromosome 2"/>
</dbReference>
<dbReference type="InterPro" id="IPR007573">
    <property type="entry name" value="QWRF"/>
</dbReference>
<feature type="region of interest" description="Disordered" evidence="2">
    <location>
        <begin position="159"/>
        <end position="191"/>
    </location>
</feature>
<accession>A0A2K3E2B6</accession>
<name>A0A2K3E2B6_CHLRE</name>
<dbReference type="PANTHER" id="PTHR31807">
    <property type="entry name" value="AUGMIN FAMILY MEMBER"/>
    <property type="match status" value="1"/>
</dbReference>
<sequence length="681" mass="68986">MGGRSRSTRPVASKYLSSTAASSMTARKDATGREPLHLRAGGSVALATSTPAQPLVPGRSLNLEAHLQRTGNALTSRTLLARTQNNSPGRDVSVGSAASKCGQPGNLASRMEEVKQEDRREALQRYLDSKRQGYGATAPSGPAPRVPTLNMAALQAAGAGSVPGAGSSTARISGSGAAPAAAAPPNSARGNYAGLQQQQQMRAAAAAAPVSARGSSGPASAAARARYGAGVVTAMAPPPPRGPAVVVAAADPQVLQRALRKQLPAFDVEEALRVPLPDGNEDAALRTPVSLPSSRIAKSPLRGAVAGAGMAPVPFSLSGGGGHVVQSFASSATAAVAGGLAASQPARSPPPLSARGVAPPGPTADMAGGRLGSNAEASTSDIAGRSMRDQLKAVRLLELQYRVLTVKAEAAARARYEKGVRQLHFMAVLLAQMMKRSVEVQRELVTAQTAARTQHVLDTQLPLLERWAAVQDAHAHATREVLTALQNAMTSLPLVNGAGLGGNTGMGLAMGGGASAAALQQLRSALAKGLGSLQSCEAALRLLLEGSRDGGASQAAAGGAGGDVPGAAGAEAQQPQGGVPAMANLLPRLHETLVGEVCALRSLLEDLNGLAAKMDEGACLRVRMSDCGVGTSGTDTGAFDGGFGFGLDQGMQMPQLQQGCGMTALDRTMDQALQMLDLNLL</sequence>